<evidence type="ECO:0000313" key="2">
    <source>
        <dbReference type="EMBL" id="MBB6215408.1"/>
    </source>
</evidence>
<dbReference type="PANTHER" id="PTHR43796:SF2">
    <property type="entry name" value="CARBOXYNORSPERMIDINE SYNTHASE"/>
    <property type="match status" value="1"/>
</dbReference>
<sequence length="334" mass="36975">MFPGKVFAAGRSLEKAEAFSRTMAGKVQPMRLDIMESVDPDVLRDVKIVVMCLDQKDVTFVRTCLQQGIHYVDISANIDFLSQVEKLDAEAVSGKAAALLSVGLTPGFSNLMALEASRQMDQTDTIDIAVMLGLGDKHGKAAIEWTLNNISKDFQVMRNGTKLSVASFRDGKVFDFGSDLGRKKAYRFNFSDQHTLPRSMGTPSVKTRLCFDSSFATYLFAMLKAIGIFRLLRFGTIRHAAAEAFGKLKMGSDRFALKVEAYGKKDGRSVKAEVFLQGRMEADMTARVAAAVTKALYESDVPHGVHHIEQLFDLGIMPSSIRERVIREIQITQN</sequence>
<dbReference type="Gene3D" id="3.30.360.10">
    <property type="entry name" value="Dihydrodipicolinate Reductase, domain 2"/>
    <property type="match status" value="1"/>
</dbReference>
<gene>
    <name evidence="2" type="ORF">HNQ80_001497</name>
</gene>
<dbReference type="Proteomes" id="UP000579281">
    <property type="component" value="Unassembled WGS sequence"/>
</dbReference>
<dbReference type="PANTHER" id="PTHR43796">
    <property type="entry name" value="CARBOXYNORSPERMIDINE SYNTHASE"/>
    <property type="match status" value="1"/>
</dbReference>
<proteinExistence type="predicted"/>
<reference evidence="2 3" key="1">
    <citation type="submission" date="2020-08" db="EMBL/GenBank/DDBJ databases">
        <title>Genomic Encyclopedia of Type Strains, Phase IV (KMG-IV): sequencing the most valuable type-strain genomes for metagenomic binning, comparative biology and taxonomic classification.</title>
        <authorList>
            <person name="Goeker M."/>
        </authorList>
    </citation>
    <scope>NUCLEOTIDE SEQUENCE [LARGE SCALE GENOMIC DNA]</scope>
    <source>
        <strain evidence="2 3">DSM 103526</strain>
    </source>
</reference>
<comment type="caution">
    <text evidence="2">The sequence shown here is derived from an EMBL/GenBank/DDBJ whole genome shotgun (WGS) entry which is preliminary data.</text>
</comment>
<evidence type="ECO:0000259" key="1">
    <source>
        <dbReference type="Pfam" id="PF03435"/>
    </source>
</evidence>
<keyword evidence="3" id="KW-1185">Reference proteome</keyword>
<dbReference type="InterPro" id="IPR036291">
    <property type="entry name" value="NAD(P)-bd_dom_sf"/>
</dbReference>
<dbReference type="SUPFAM" id="SSF51735">
    <property type="entry name" value="NAD(P)-binding Rossmann-fold domains"/>
    <property type="match status" value="1"/>
</dbReference>
<dbReference type="Gene3D" id="3.40.50.720">
    <property type="entry name" value="NAD(P)-binding Rossmann-like Domain"/>
    <property type="match status" value="1"/>
</dbReference>
<evidence type="ECO:0000313" key="3">
    <source>
        <dbReference type="Proteomes" id="UP000579281"/>
    </source>
</evidence>
<accession>A0A841KTC6</accession>
<dbReference type="EMBL" id="JACHEN010000007">
    <property type="protein sequence ID" value="MBB6215408.1"/>
    <property type="molecule type" value="Genomic_DNA"/>
</dbReference>
<dbReference type="Pfam" id="PF03435">
    <property type="entry name" value="Sacchrp_dh_NADP"/>
    <property type="match status" value="1"/>
</dbReference>
<protein>
    <submittedName>
        <fullName evidence="2">Saccharopine dehydrogenase-like NADP-dependent oxidoreductase</fullName>
    </submittedName>
</protein>
<feature type="domain" description="Saccharopine dehydrogenase NADP binding" evidence="1">
    <location>
        <begin position="5"/>
        <end position="95"/>
    </location>
</feature>
<name>A0A841KTC6_9FIRM</name>
<dbReference type="AlphaFoldDB" id="A0A841KTC6"/>
<organism evidence="2 3">
    <name type="scientific">Anaerosolibacter carboniphilus</name>
    <dbReference type="NCBI Taxonomy" id="1417629"/>
    <lineage>
        <taxon>Bacteria</taxon>
        <taxon>Bacillati</taxon>
        <taxon>Bacillota</taxon>
        <taxon>Clostridia</taxon>
        <taxon>Peptostreptococcales</taxon>
        <taxon>Thermotaleaceae</taxon>
        <taxon>Anaerosolibacter</taxon>
    </lineage>
</organism>
<dbReference type="InterPro" id="IPR005097">
    <property type="entry name" value="Sacchrp_dh_NADP-bd"/>
</dbReference>